<dbReference type="PANTHER" id="PTHR33112">
    <property type="entry name" value="DOMAIN PROTEIN, PUTATIVE-RELATED"/>
    <property type="match status" value="1"/>
</dbReference>
<dbReference type="PANTHER" id="PTHR33112:SF1">
    <property type="entry name" value="HETEROKARYON INCOMPATIBILITY DOMAIN-CONTAINING PROTEIN"/>
    <property type="match status" value="1"/>
</dbReference>
<dbReference type="VEuPathDB" id="FungiDB:JI435_117240"/>
<proteinExistence type="predicted"/>
<organism evidence="2 3">
    <name type="scientific">Phaeosphaeria nodorum (strain SN15 / ATCC MYA-4574 / FGSC 10173)</name>
    <name type="common">Glume blotch fungus</name>
    <name type="synonym">Parastagonospora nodorum</name>
    <dbReference type="NCBI Taxonomy" id="321614"/>
    <lineage>
        <taxon>Eukaryota</taxon>
        <taxon>Fungi</taxon>
        <taxon>Dikarya</taxon>
        <taxon>Ascomycota</taxon>
        <taxon>Pezizomycotina</taxon>
        <taxon>Dothideomycetes</taxon>
        <taxon>Pleosporomycetidae</taxon>
        <taxon>Pleosporales</taxon>
        <taxon>Pleosporineae</taxon>
        <taxon>Phaeosphaeriaceae</taxon>
        <taxon>Parastagonospora</taxon>
    </lineage>
</organism>
<dbReference type="InterPro" id="IPR010730">
    <property type="entry name" value="HET"/>
</dbReference>
<reference evidence="3" key="1">
    <citation type="journal article" date="2021" name="BMC Genomics">
        <title>Chromosome-level genome assembly and manually-curated proteome of model necrotroph Parastagonospora nodorum Sn15 reveals a genome-wide trove of candidate effector homologs, and redundancy of virulence-related functions within an accessory chromosome.</title>
        <authorList>
            <person name="Bertazzoni S."/>
            <person name="Jones D.A.B."/>
            <person name="Phan H.T."/>
            <person name="Tan K.-C."/>
            <person name="Hane J.K."/>
        </authorList>
    </citation>
    <scope>NUCLEOTIDE SEQUENCE [LARGE SCALE GENOMIC DNA]</scope>
    <source>
        <strain evidence="3">SN15 / ATCC MYA-4574 / FGSC 10173)</strain>
    </source>
</reference>
<evidence type="ECO:0000259" key="1">
    <source>
        <dbReference type="Pfam" id="PF06985"/>
    </source>
</evidence>
<name>A0A7U2IAN1_PHANO</name>
<gene>
    <name evidence="2" type="ORF">JI435_117240</name>
</gene>
<keyword evidence="3" id="KW-1185">Reference proteome</keyword>
<dbReference type="Pfam" id="PF06985">
    <property type="entry name" value="HET"/>
    <property type="match status" value="1"/>
</dbReference>
<dbReference type="EMBL" id="CP069042">
    <property type="protein sequence ID" value="QRD06339.1"/>
    <property type="molecule type" value="Genomic_DNA"/>
</dbReference>
<dbReference type="OrthoDB" id="3795387at2759"/>
<dbReference type="AlphaFoldDB" id="A0A7U2IAN1"/>
<accession>A0A7U2IAN1</accession>
<dbReference type="Proteomes" id="UP000663193">
    <property type="component" value="Chromosome 20"/>
</dbReference>
<evidence type="ECO:0000313" key="3">
    <source>
        <dbReference type="Proteomes" id="UP000663193"/>
    </source>
</evidence>
<feature type="domain" description="Heterokaryon incompatibility" evidence="1">
    <location>
        <begin position="221"/>
        <end position="357"/>
    </location>
</feature>
<sequence length="710" mass="80084">MRYTERVQNRRKANVMIGQVSPAPGGNFEAPITTALDHIDNFCARCRGSRVFRYLHKTDASLNPEGIAMRVPAFFDRSCPLCALFKELRKCENAEQIPHGPPVKKLNFWIQEEQLQNSALKYYAIRCRCSYCPMVNTLRLFSLRMTDAFPFDTQWAAGRVISAKKANLNLVKSWLERCNMYHRLSSTSCWSSHAHPSPARPLCVIDCKTRLVRLLKAGEPYVCLSYVWGSFKCSTSTFGLGTRLPKYLPKTISDAIYVATKLGIPQLWVDEYCINQHDVQKRLATIRSMDVIYGGAALTIIAASGTDAFSGLPGICRTVRSPQKVLTIGDIQFIISKSTREQVKSSRWNTRGWTYQEALLSSRTLVFTDTHVYFQCKREHHLEFLGHGLENSGNDFSESFQVFPHSVFSSNPDDVYDRLIEYIPRDLTYASDGIAAFEGILNAFDNCPPSPGRAKHFHGIPLFNQSSLNQASSHQLDSSPFTPTQAFMNGLAWSLKAANSNPKTTVAAGATRSEFPSWTWASFKTSSTHNKAPLEFKYCLRRNLAIADNIRVDVFHAIQGPKDINEASTLHAIAEDPSSFLPSIQITTSAIGMVLGPNAAYSPEYAQSYEGVFRLDDTDHNKDSQCWALFIGKNKDPSERNLRIKKRLAFLLVVEADGAGNAYRRIGLWFLNCLEWSHGKKRSDHIDKFLNRFSLEEGREFVEQEIFHIV</sequence>
<protein>
    <recommendedName>
        <fullName evidence="1">Heterokaryon incompatibility domain-containing protein</fullName>
    </recommendedName>
</protein>
<evidence type="ECO:0000313" key="2">
    <source>
        <dbReference type="EMBL" id="QRD06339.1"/>
    </source>
</evidence>